<gene>
    <name evidence="1" type="ORF">NM688_g296</name>
</gene>
<comment type="caution">
    <text evidence="1">The sequence shown here is derived from an EMBL/GenBank/DDBJ whole genome shotgun (WGS) entry which is preliminary data.</text>
</comment>
<protein>
    <submittedName>
        <fullName evidence="1">Uncharacterized protein</fullName>
    </submittedName>
</protein>
<reference evidence="1" key="1">
    <citation type="submission" date="2022-07" db="EMBL/GenBank/DDBJ databases">
        <title>Genome Sequence of Phlebia brevispora.</title>
        <authorList>
            <person name="Buettner E."/>
        </authorList>
    </citation>
    <scope>NUCLEOTIDE SEQUENCE</scope>
    <source>
        <strain evidence="1">MPL23</strain>
    </source>
</reference>
<dbReference type="Proteomes" id="UP001148662">
    <property type="component" value="Unassembled WGS sequence"/>
</dbReference>
<evidence type="ECO:0000313" key="2">
    <source>
        <dbReference type="Proteomes" id="UP001148662"/>
    </source>
</evidence>
<proteinExistence type="predicted"/>
<organism evidence="1 2">
    <name type="scientific">Phlebia brevispora</name>
    <dbReference type="NCBI Taxonomy" id="194682"/>
    <lineage>
        <taxon>Eukaryota</taxon>
        <taxon>Fungi</taxon>
        <taxon>Dikarya</taxon>
        <taxon>Basidiomycota</taxon>
        <taxon>Agaricomycotina</taxon>
        <taxon>Agaricomycetes</taxon>
        <taxon>Polyporales</taxon>
        <taxon>Meruliaceae</taxon>
        <taxon>Phlebia</taxon>
    </lineage>
</organism>
<evidence type="ECO:0000313" key="1">
    <source>
        <dbReference type="EMBL" id="KAJ3559523.1"/>
    </source>
</evidence>
<accession>A0ACC1TF11</accession>
<name>A0ACC1TF11_9APHY</name>
<keyword evidence="2" id="KW-1185">Reference proteome</keyword>
<dbReference type="EMBL" id="JANHOG010000021">
    <property type="protein sequence ID" value="KAJ3559523.1"/>
    <property type="molecule type" value="Genomic_DNA"/>
</dbReference>
<sequence length="447" mass="49951">MPAFLVSTSTSLLNLDPVVDCRSTRQRCWSSINSGVNMSWREPTVVSRQQLQPGHYELKTPAPGFLSSSHFDMANMRETIHAKGPAIGENAWYKSLRPTTRPARHYEGALQVSDHPRRAPLVLSDLRHMPTYSPSDFPIEYLEQLHFISYTVVASIMFMVYDYMLTLGAEVELVWASKFTTIKFLFFLTRYSPILDMTLLFTSTLPLSLSSRTCFWLHTPAIYLLVIGMAIAEYILAFRTWLVWGRNLWLGIVLFGGWTLVSVSCMVYLGFFSSSVKYISAPLYGAQGCPIVAADRMPVIMYAELLVYEIALLILMIVKGVPQLRAPYRMFFARGTDGISSGAIAEVLYRDGIVFYIILCCLSAANLAVTNSAPAQLNSSLAAWVVSRALGSTEVKSMFRVQRVMHSSLSARMILHLREAAKRDMNPSGIELENISSCQFAHPSSGA</sequence>